<dbReference type="InterPro" id="IPR016186">
    <property type="entry name" value="C-type_lectin-like/link_sf"/>
</dbReference>
<reference evidence="3" key="1">
    <citation type="journal article" date="2019" name="bioRxiv">
        <title>The Genome of the Zebra Mussel, Dreissena polymorpha: A Resource for Invasive Species Research.</title>
        <authorList>
            <person name="McCartney M.A."/>
            <person name="Auch B."/>
            <person name="Kono T."/>
            <person name="Mallez S."/>
            <person name="Zhang Y."/>
            <person name="Obille A."/>
            <person name="Becker A."/>
            <person name="Abrahante J.E."/>
            <person name="Garbe J."/>
            <person name="Badalamenti J.P."/>
            <person name="Herman A."/>
            <person name="Mangelson H."/>
            <person name="Liachko I."/>
            <person name="Sullivan S."/>
            <person name="Sone E.D."/>
            <person name="Koren S."/>
            <person name="Silverstein K.A.T."/>
            <person name="Beckman K.B."/>
            <person name="Gohl D.M."/>
        </authorList>
    </citation>
    <scope>NUCLEOTIDE SEQUENCE</scope>
    <source>
        <strain evidence="3">Duluth1</strain>
        <tissue evidence="3">Whole animal</tissue>
    </source>
</reference>
<dbReference type="Pfam" id="PF00059">
    <property type="entry name" value="Lectin_C"/>
    <property type="match status" value="1"/>
</dbReference>
<name>A0A9D4R4W5_DREPO</name>
<dbReference type="SMART" id="SM00034">
    <property type="entry name" value="CLECT"/>
    <property type="match status" value="1"/>
</dbReference>
<dbReference type="PROSITE" id="PS50041">
    <property type="entry name" value="C_TYPE_LECTIN_2"/>
    <property type="match status" value="1"/>
</dbReference>
<dbReference type="EMBL" id="JAIWYP010000003">
    <property type="protein sequence ID" value="KAH3854057.1"/>
    <property type="molecule type" value="Genomic_DNA"/>
</dbReference>
<keyword evidence="4" id="KW-1185">Reference proteome</keyword>
<feature type="domain" description="C-type lectin" evidence="2">
    <location>
        <begin position="19"/>
        <end position="147"/>
    </location>
</feature>
<dbReference type="Proteomes" id="UP000828390">
    <property type="component" value="Unassembled WGS sequence"/>
</dbReference>
<accession>A0A9D4R4W5</accession>
<protein>
    <recommendedName>
        <fullName evidence="2">C-type lectin domain-containing protein</fullName>
    </recommendedName>
</protein>
<dbReference type="InterPro" id="IPR016187">
    <property type="entry name" value="CTDL_fold"/>
</dbReference>
<proteinExistence type="predicted"/>
<dbReference type="PANTHER" id="PTHR45710">
    <property type="entry name" value="C-TYPE LECTIN DOMAIN-CONTAINING PROTEIN 180"/>
    <property type="match status" value="1"/>
</dbReference>
<dbReference type="PANTHER" id="PTHR45710:SF26">
    <property type="entry name" value="RH26557P"/>
    <property type="match status" value="1"/>
</dbReference>
<evidence type="ECO:0000313" key="4">
    <source>
        <dbReference type="Proteomes" id="UP000828390"/>
    </source>
</evidence>
<dbReference type="AlphaFoldDB" id="A0A9D4R4W5"/>
<dbReference type="SUPFAM" id="SSF56436">
    <property type="entry name" value="C-type lectin-like"/>
    <property type="match status" value="1"/>
</dbReference>
<dbReference type="PROSITE" id="PS00615">
    <property type="entry name" value="C_TYPE_LECTIN_1"/>
    <property type="match status" value="1"/>
</dbReference>
<dbReference type="InterPro" id="IPR001304">
    <property type="entry name" value="C-type_lectin-like"/>
</dbReference>
<gene>
    <name evidence="3" type="ORF">DPMN_096596</name>
</gene>
<evidence type="ECO:0000256" key="1">
    <source>
        <dbReference type="ARBA" id="ARBA00023157"/>
    </source>
</evidence>
<dbReference type="InterPro" id="IPR050828">
    <property type="entry name" value="C-type_lectin/matrix_domain"/>
</dbReference>
<comment type="caution">
    <text evidence="3">The sequence shown here is derived from an EMBL/GenBank/DDBJ whole genome shotgun (WGS) entry which is preliminary data.</text>
</comment>
<evidence type="ECO:0000259" key="2">
    <source>
        <dbReference type="PROSITE" id="PS50041"/>
    </source>
</evidence>
<dbReference type="Gene3D" id="3.10.100.10">
    <property type="entry name" value="Mannose-Binding Protein A, subunit A"/>
    <property type="match status" value="1"/>
</dbReference>
<reference evidence="3" key="2">
    <citation type="submission" date="2020-11" db="EMBL/GenBank/DDBJ databases">
        <authorList>
            <person name="McCartney M.A."/>
            <person name="Auch B."/>
            <person name="Kono T."/>
            <person name="Mallez S."/>
            <person name="Becker A."/>
            <person name="Gohl D.M."/>
            <person name="Silverstein K.A.T."/>
            <person name="Koren S."/>
            <person name="Bechman K.B."/>
            <person name="Herman A."/>
            <person name="Abrahante J.E."/>
            <person name="Garbe J."/>
        </authorList>
    </citation>
    <scope>NUCLEOTIDE SEQUENCE</scope>
    <source>
        <strain evidence="3">Duluth1</strain>
        <tissue evidence="3">Whole animal</tissue>
    </source>
</reference>
<dbReference type="InterPro" id="IPR018378">
    <property type="entry name" value="C-type_lectin_CS"/>
</dbReference>
<organism evidence="3 4">
    <name type="scientific">Dreissena polymorpha</name>
    <name type="common">Zebra mussel</name>
    <name type="synonym">Mytilus polymorpha</name>
    <dbReference type="NCBI Taxonomy" id="45954"/>
    <lineage>
        <taxon>Eukaryota</taxon>
        <taxon>Metazoa</taxon>
        <taxon>Spiralia</taxon>
        <taxon>Lophotrochozoa</taxon>
        <taxon>Mollusca</taxon>
        <taxon>Bivalvia</taxon>
        <taxon>Autobranchia</taxon>
        <taxon>Heteroconchia</taxon>
        <taxon>Euheterodonta</taxon>
        <taxon>Imparidentia</taxon>
        <taxon>Neoheterodontei</taxon>
        <taxon>Myida</taxon>
        <taxon>Dreissenoidea</taxon>
        <taxon>Dreissenidae</taxon>
        <taxon>Dreissena</taxon>
    </lineage>
</organism>
<evidence type="ECO:0000313" key="3">
    <source>
        <dbReference type="EMBL" id="KAH3854057.1"/>
    </source>
</evidence>
<sequence length="147" mass="16901">MFAEGAGGRGFCPNAWIVFEGSCYLFADEANVSWTEAINFCQSHRHAHRNAHLVTVETRAEDMFIKDTARRLFKSELGTRNSFWMGASDLEVEGPWRWYPNHQMLNYTSFYSVAESHTPDQDCLILWGAFNMGWGDYYCALQIHAIC</sequence>
<keyword evidence="1" id="KW-1015">Disulfide bond</keyword>